<dbReference type="InterPro" id="IPR016040">
    <property type="entry name" value="NAD(P)-bd_dom"/>
</dbReference>
<organism evidence="2 3">
    <name type="scientific">Limnothrix redekei LRLZ20PSL1</name>
    <dbReference type="NCBI Taxonomy" id="3112953"/>
    <lineage>
        <taxon>Bacteria</taxon>
        <taxon>Bacillati</taxon>
        <taxon>Cyanobacteriota</taxon>
        <taxon>Cyanophyceae</taxon>
        <taxon>Pseudanabaenales</taxon>
        <taxon>Pseudanabaenaceae</taxon>
        <taxon>Limnothrix</taxon>
    </lineage>
</organism>
<dbReference type="Pfam" id="PF13460">
    <property type="entry name" value="NAD_binding_10"/>
    <property type="match status" value="1"/>
</dbReference>
<feature type="domain" description="NAD(P)-binding" evidence="1">
    <location>
        <begin position="9"/>
        <end position="158"/>
    </location>
</feature>
<accession>A0ABW7C706</accession>
<dbReference type="PANTHER" id="PTHR48079">
    <property type="entry name" value="PROTEIN YEEZ"/>
    <property type="match status" value="1"/>
</dbReference>
<evidence type="ECO:0000259" key="1">
    <source>
        <dbReference type="Pfam" id="PF13460"/>
    </source>
</evidence>
<dbReference type="Proteomes" id="UP001604335">
    <property type="component" value="Unassembled WGS sequence"/>
</dbReference>
<dbReference type="InterPro" id="IPR051783">
    <property type="entry name" value="NAD(P)-dependent_oxidoreduct"/>
</dbReference>
<comment type="caution">
    <text evidence="2">The sequence shown here is derived from an EMBL/GenBank/DDBJ whole genome shotgun (WGS) entry which is preliminary data.</text>
</comment>
<dbReference type="EMBL" id="JAZAQF010000028">
    <property type="protein sequence ID" value="MFG3816907.1"/>
    <property type="molecule type" value="Genomic_DNA"/>
</dbReference>
<dbReference type="InterPro" id="IPR036291">
    <property type="entry name" value="NAD(P)-bd_dom_sf"/>
</dbReference>
<dbReference type="RefSeq" id="WP_393010938.1">
    <property type="nucleotide sequence ID" value="NZ_JAZAQF010000028.1"/>
</dbReference>
<reference evidence="3" key="1">
    <citation type="journal article" date="2024" name="Algal Res.">
        <title>Biochemical, toxicological and genomic investigation of a high-biomass producing Limnothrix strain isolated from Italian shallow drinking water reservoir.</title>
        <authorList>
            <person name="Simonazzi M."/>
            <person name="Shishido T.K."/>
            <person name="Delbaje E."/>
            <person name="Wahlsten M."/>
            <person name="Fewer D.P."/>
            <person name="Sivonen K."/>
            <person name="Pezzolesi L."/>
            <person name="Pistocchi R."/>
        </authorList>
    </citation>
    <scope>NUCLEOTIDE SEQUENCE [LARGE SCALE GENOMIC DNA]</scope>
    <source>
        <strain evidence="3">LRLZ20PSL1</strain>
    </source>
</reference>
<name>A0ABW7C706_9CYAN</name>
<keyword evidence="3" id="KW-1185">Reference proteome</keyword>
<sequence>MTVTLGVIGASGFIGQRVVEMLAQDPNFTVVAIGRSVPKRVPEGAIARIADATKPTSLAQALTGCQAAVYCLAGSPSFVRKNAPVVYQAAADAEVKRFIYLSSAVVHGQAPAPGTTEKSPLRDNYPIAYNNAKVRAEWRLQADRAQTKTELVIIRPGIVWGPKSTWIEAFANAVTDGVAYQADYGRGICNSVYVDNLVHGIALAAEAAKVDRAAFFIGDQEVVTWADLYRPIAAALGQSFDQLPNVNIEAFRPSVKEEVRETLRGMRLVGTLLSGLQAQRKRASGQRPRPVLSPLNQELSALYRCQWHLPLTEAETRLGYRAPVSFEEGCRRTIEWLQQSNRESLGHH</sequence>
<gene>
    <name evidence="2" type="ORF">VPK24_04610</name>
</gene>
<dbReference type="Gene3D" id="3.40.50.720">
    <property type="entry name" value="NAD(P)-binding Rossmann-like Domain"/>
    <property type="match status" value="1"/>
</dbReference>
<dbReference type="PANTHER" id="PTHR48079:SF6">
    <property type="entry name" value="NAD(P)-BINDING DOMAIN-CONTAINING PROTEIN-RELATED"/>
    <property type="match status" value="1"/>
</dbReference>
<evidence type="ECO:0000313" key="2">
    <source>
        <dbReference type="EMBL" id="MFG3816907.1"/>
    </source>
</evidence>
<protein>
    <submittedName>
        <fullName evidence="2">NAD(P)H-binding protein</fullName>
    </submittedName>
</protein>
<evidence type="ECO:0000313" key="3">
    <source>
        <dbReference type="Proteomes" id="UP001604335"/>
    </source>
</evidence>
<proteinExistence type="predicted"/>
<dbReference type="SUPFAM" id="SSF51735">
    <property type="entry name" value="NAD(P)-binding Rossmann-fold domains"/>
    <property type="match status" value="1"/>
</dbReference>